<name>A0A813G246_POLGL</name>
<comment type="caution">
    <text evidence="1">The sequence shown here is derived from an EMBL/GenBank/DDBJ whole genome shotgun (WGS) entry which is preliminary data.</text>
</comment>
<organism evidence="1 2">
    <name type="scientific">Polarella glacialis</name>
    <name type="common">Dinoflagellate</name>
    <dbReference type="NCBI Taxonomy" id="89957"/>
    <lineage>
        <taxon>Eukaryota</taxon>
        <taxon>Sar</taxon>
        <taxon>Alveolata</taxon>
        <taxon>Dinophyceae</taxon>
        <taxon>Suessiales</taxon>
        <taxon>Suessiaceae</taxon>
        <taxon>Polarella</taxon>
    </lineage>
</organism>
<gene>
    <name evidence="1" type="ORF">PGLA1383_LOCUS38103</name>
</gene>
<dbReference type="EMBL" id="CAJNNV010027508">
    <property type="protein sequence ID" value="CAE8620547.1"/>
    <property type="molecule type" value="Genomic_DNA"/>
</dbReference>
<reference evidence="1" key="1">
    <citation type="submission" date="2021-02" db="EMBL/GenBank/DDBJ databases">
        <authorList>
            <person name="Dougan E. K."/>
            <person name="Rhodes N."/>
            <person name="Thang M."/>
            <person name="Chan C."/>
        </authorList>
    </citation>
    <scope>NUCLEOTIDE SEQUENCE</scope>
</reference>
<keyword evidence="2" id="KW-1185">Reference proteome</keyword>
<accession>A0A813G246</accession>
<evidence type="ECO:0000313" key="2">
    <source>
        <dbReference type="Proteomes" id="UP000654075"/>
    </source>
</evidence>
<sequence length="129" mass="14051">MWSGEQAALLSQALMTRDTRVVMCTAAAPQDIRGLPGQFVVHDAVAQVIGFTLAQGDLARTLVGSREDPLSSVSISRSFLQRLQSWLVREGRMIELSTGKKILRAFVVRVDSGGGRVAQVLMELGLQNR</sequence>
<proteinExistence type="predicted"/>
<evidence type="ECO:0000313" key="1">
    <source>
        <dbReference type="EMBL" id="CAE8620547.1"/>
    </source>
</evidence>
<dbReference type="Proteomes" id="UP000654075">
    <property type="component" value="Unassembled WGS sequence"/>
</dbReference>
<dbReference type="AlphaFoldDB" id="A0A813G246"/>
<protein>
    <submittedName>
        <fullName evidence="1">Uncharacterized protein</fullName>
    </submittedName>
</protein>